<dbReference type="Proteomes" id="UP000800035">
    <property type="component" value="Unassembled WGS sequence"/>
</dbReference>
<feature type="region of interest" description="Disordered" evidence="1">
    <location>
        <begin position="186"/>
        <end position="415"/>
    </location>
</feature>
<evidence type="ECO:0000256" key="1">
    <source>
        <dbReference type="SAM" id="MobiDB-lite"/>
    </source>
</evidence>
<dbReference type="EMBL" id="ML976982">
    <property type="protein sequence ID" value="KAF1960809.1"/>
    <property type="molecule type" value="Genomic_DNA"/>
</dbReference>
<accession>A0A6A5UA44</accession>
<feature type="compositionally biased region" description="Low complexity" evidence="1">
    <location>
        <begin position="240"/>
        <end position="249"/>
    </location>
</feature>
<name>A0A6A5UA44_9PLEO</name>
<gene>
    <name evidence="2" type="ORF">CC80DRAFT_465134</name>
</gene>
<sequence>MPRPKRAKVASAPIRVAKPLKSAPRKQEPTKATKPRKIPLTSFSDDSDGLVVKSTRPQKRMPWQPEPQKDVDYTMTGALPISSSKNRTPARNTSRRTRNSTGSVAVSSTRKTPASAAIRQPRSTRAGAPDAPSQEEDSSGFGDHLLSFTSLDSDSPAHGTRPPSAIKVGATPAHETSILALTNFKRRPRQHSLLRMVQQTTDVEDNDADDFDFDDFLPEAESTPLPNQKGASGEPPGNDNGVNVSSSGSRGTKRKLSPVIQVPRSSPPYESDPDVGERDTSPKVANEEESEGEETDRPKKAKGRHKANSHQAISTAKLQALLPRRRTRMPQDEDEFDIPSEGSDQDELAQPQRRQTAGARKSTASKVTKKPSRAVKKTAAKLSQKNARTYGRRRSSDKENEEALEEDEDDESEIHDTIAVEDSLSSKSLQAIAKKFEEVDDFELEFESVSYVTSSSPHR</sequence>
<feature type="compositionally biased region" description="Acidic residues" evidence="1">
    <location>
        <begin position="202"/>
        <end position="218"/>
    </location>
</feature>
<reference evidence="2" key="1">
    <citation type="journal article" date="2020" name="Stud. Mycol.">
        <title>101 Dothideomycetes genomes: a test case for predicting lifestyles and emergence of pathogens.</title>
        <authorList>
            <person name="Haridas S."/>
            <person name="Albert R."/>
            <person name="Binder M."/>
            <person name="Bloem J."/>
            <person name="Labutti K."/>
            <person name="Salamov A."/>
            <person name="Andreopoulos B."/>
            <person name="Baker S."/>
            <person name="Barry K."/>
            <person name="Bills G."/>
            <person name="Bluhm B."/>
            <person name="Cannon C."/>
            <person name="Castanera R."/>
            <person name="Culley D."/>
            <person name="Daum C."/>
            <person name="Ezra D."/>
            <person name="Gonzalez J."/>
            <person name="Henrissat B."/>
            <person name="Kuo A."/>
            <person name="Liang C."/>
            <person name="Lipzen A."/>
            <person name="Lutzoni F."/>
            <person name="Magnuson J."/>
            <person name="Mondo S."/>
            <person name="Nolan M."/>
            <person name="Ohm R."/>
            <person name="Pangilinan J."/>
            <person name="Park H.-J."/>
            <person name="Ramirez L."/>
            <person name="Alfaro M."/>
            <person name="Sun H."/>
            <person name="Tritt A."/>
            <person name="Yoshinaga Y."/>
            <person name="Zwiers L.-H."/>
            <person name="Turgeon B."/>
            <person name="Goodwin S."/>
            <person name="Spatafora J."/>
            <person name="Crous P."/>
            <person name="Grigoriev I."/>
        </authorList>
    </citation>
    <scope>NUCLEOTIDE SEQUENCE</scope>
    <source>
        <strain evidence="2">CBS 675.92</strain>
    </source>
</reference>
<keyword evidence="3" id="KW-1185">Reference proteome</keyword>
<protein>
    <submittedName>
        <fullName evidence="2">Uncharacterized protein</fullName>
    </submittedName>
</protein>
<dbReference type="OrthoDB" id="5423493at2759"/>
<evidence type="ECO:0000313" key="2">
    <source>
        <dbReference type="EMBL" id="KAF1960809.1"/>
    </source>
</evidence>
<evidence type="ECO:0000313" key="3">
    <source>
        <dbReference type="Proteomes" id="UP000800035"/>
    </source>
</evidence>
<feature type="compositionally biased region" description="Acidic residues" evidence="1">
    <location>
        <begin position="399"/>
        <end position="413"/>
    </location>
</feature>
<feature type="region of interest" description="Disordered" evidence="1">
    <location>
        <begin position="1"/>
        <end position="174"/>
    </location>
</feature>
<proteinExistence type="predicted"/>
<feature type="compositionally biased region" description="Basic residues" evidence="1">
    <location>
        <begin position="367"/>
        <end position="379"/>
    </location>
</feature>
<dbReference type="AlphaFoldDB" id="A0A6A5UA44"/>
<feature type="compositionally biased region" description="Acidic residues" evidence="1">
    <location>
        <begin position="332"/>
        <end position="347"/>
    </location>
</feature>
<feature type="compositionally biased region" description="Basic residues" evidence="1">
    <location>
        <begin position="299"/>
        <end position="308"/>
    </location>
</feature>
<organism evidence="2 3">
    <name type="scientific">Byssothecium circinans</name>
    <dbReference type="NCBI Taxonomy" id="147558"/>
    <lineage>
        <taxon>Eukaryota</taxon>
        <taxon>Fungi</taxon>
        <taxon>Dikarya</taxon>
        <taxon>Ascomycota</taxon>
        <taxon>Pezizomycotina</taxon>
        <taxon>Dothideomycetes</taxon>
        <taxon>Pleosporomycetidae</taxon>
        <taxon>Pleosporales</taxon>
        <taxon>Massarineae</taxon>
        <taxon>Massarinaceae</taxon>
        <taxon>Byssothecium</taxon>
    </lineage>
</organism>